<comment type="caution">
    <text evidence="2">The sequence shown here is derived from an EMBL/GenBank/DDBJ whole genome shotgun (WGS) entry which is preliminary data.</text>
</comment>
<feature type="signal peptide" evidence="1">
    <location>
        <begin position="1"/>
        <end position="18"/>
    </location>
</feature>
<protein>
    <recommendedName>
        <fullName evidence="4">Beta-lactamase-inhibitor-like PepSY-like domain-containing protein</fullName>
    </recommendedName>
</protein>
<dbReference type="EMBL" id="JAOTIF010000033">
    <property type="protein sequence ID" value="MCU7552384.1"/>
    <property type="molecule type" value="Genomic_DNA"/>
</dbReference>
<dbReference type="SUPFAM" id="SSF160574">
    <property type="entry name" value="BT0923-like"/>
    <property type="match status" value="1"/>
</dbReference>
<keyword evidence="1" id="KW-0732">Signal</keyword>
<accession>A0A9X3BHH8</accession>
<name>A0A9X3BHH8_9BACT</name>
<evidence type="ECO:0008006" key="4">
    <source>
        <dbReference type="Google" id="ProtNLM"/>
    </source>
</evidence>
<sequence length="144" mass="16842">MKKILLGLAFLLSTTAFALDNDIDETIAKRFHETFPTATNIKWYTYEDYYEVFFDYNQVTCRIHYDLKGNVISVRRDYSEKDLPVFILAKLKQKYPNKKVFGVTEILSGDEVVYEIVLEDAKTWTRVNSDAHGSMYVTKKFKKA</sequence>
<evidence type="ECO:0000313" key="2">
    <source>
        <dbReference type="EMBL" id="MCU7552384.1"/>
    </source>
</evidence>
<reference evidence="2" key="1">
    <citation type="submission" date="2022-09" db="EMBL/GenBank/DDBJ databases">
        <authorList>
            <person name="Yuan C."/>
            <person name="Ke Z."/>
        </authorList>
    </citation>
    <scope>NUCLEOTIDE SEQUENCE</scope>
    <source>
        <strain evidence="2">LB-8</strain>
    </source>
</reference>
<feature type="chain" id="PRO_5040984394" description="Beta-lactamase-inhibitor-like PepSY-like domain-containing protein" evidence="1">
    <location>
        <begin position="19"/>
        <end position="144"/>
    </location>
</feature>
<dbReference type="RefSeq" id="WP_279299821.1">
    <property type="nucleotide sequence ID" value="NZ_JAOTIF010000033.1"/>
</dbReference>
<gene>
    <name evidence="2" type="ORF">OCK74_24910</name>
</gene>
<dbReference type="Proteomes" id="UP001155483">
    <property type="component" value="Unassembled WGS sequence"/>
</dbReference>
<organism evidence="2 3">
    <name type="scientific">Paraflavisolibacter caeni</name>
    <dbReference type="NCBI Taxonomy" id="2982496"/>
    <lineage>
        <taxon>Bacteria</taxon>
        <taxon>Pseudomonadati</taxon>
        <taxon>Bacteroidota</taxon>
        <taxon>Chitinophagia</taxon>
        <taxon>Chitinophagales</taxon>
        <taxon>Chitinophagaceae</taxon>
        <taxon>Paraflavisolibacter</taxon>
    </lineage>
</organism>
<evidence type="ECO:0000313" key="3">
    <source>
        <dbReference type="Proteomes" id="UP001155483"/>
    </source>
</evidence>
<keyword evidence="3" id="KW-1185">Reference proteome</keyword>
<dbReference type="AlphaFoldDB" id="A0A9X3BHH8"/>
<dbReference type="Gene3D" id="3.10.450.360">
    <property type="match status" value="1"/>
</dbReference>
<evidence type="ECO:0000256" key="1">
    <source>
        <dbReference type="SAM" id="SignalP"/>
    </source>
</evidence>
<proteinExistence type="predicted"/>
<reference evidence="2" key="2">
    <citation type="submission" date="2023-04" db="EMBL/GenBank/DDBJ databases">
        <title>Paracnuella aquatica gen. nov., sp. nov., a member of the family Chitinophagaceae isolated from a hot spring.</title>
        <authorList>
            <person name="Wang C."/>
        </authorList>
    </citation>
    <scope>NUCLEOTIDE SEQUENCE</scope>
    <source>
        <strain evidence="2">LB-8</strain>
    </source>
</reference>